<keyword evidence="2" id="KW-1185">Reference proteome</keyword>
<evidence type="ECO:0000313" key="2">
    <source>
        <dbReference type="Proteomes" id="UP000050640"/>
    </source>
</evidence>
<feature type="region of interest" description="Disordered" evidence="1">
    <location>
        <begin position="67"/>
        <end position="87"/>
    </location>
</feature>
<accession>A0A0R3RYU0</accession>
<protein>
    <submittedName>
        <fullName evidence="3">ELM2 domain-containing protein</fullName>
    </submittedName>
</protein>
<name>A0A0R3RYU0_9BILA</name>
<evidence type="ECO:0000256" key="1">
    <source>
        <dbReference type="SAM" id="MobiDB-lite"/>
    </source>
</evidence>
<dbReference type="AlphaFoldDB" id="A0A0R3RYU0"/>
<evidence type="ECO:0000313" key="3">
    <source>
        <dbReference type="WBParaSite" id="EEL_0000745601-mRNA-1"/>
    </source>
</evidence>
<sequence>MTADVVRPFFQVKVGPSSGIKCRQRYKQSIPYEFITKYGEPERWYDAGIVDLQDICVKLPDETNCRNEDNSYSNEMEDTEKDISVIY</sequence>
<dbReference type="Proteomes" id="UP000050640">
    <property type="component" value="Unplaced"/>
</dbReference>
<dbReference type="WBParaSite" id="EEL_0000745601-mRNA-1">
    <property type="protein sequence ID" value="EEL_0000745601-mRNA-1"/>
    <property type="gene ID" value="EEL_0000745601"/>
</dbReference>
<proteinExistence type="predicted"/>
<reference evidence="3" key="1">
    <citation type="submission" date="2017-02" db="UniProtKB">
        <authorList>
            <consortium name="WormBaseParasite"/>
        </authorList>
    </citation>
    <scope>IDENTIFICATION</scope>
</reference>
<organism evidence="2 3">
    <name type="scientific">Elaeophora elaphi</name>
    <dbReference type="NCBI Taxonomy" id="1147741"/>
    <lineage>
        <taxon>Eukaryota</taxon>
        <taxon>Metazoa</taxon>
        <taxon>Ecdysozoa</taxon>
        <taxon>Nematoda</taxon>
        <taxon>Chromadorea</taxon>
        <taxon>Rhabditida</taxon>
        <taxon>Spirurina</taxon>
        <taxon>Spiruromorpha</taxon>
        <taxon>Filarioidea</taxon>
        <taxon>Onchocercidae</taxon>
        <taxon>Elaeophora</taxon>
    </lineage>
</organism>